<organism evidence="4 5">
    <name type="scientific">Galerina marginata (strain CBS 339.88)</name>
    <dbReference type="NCBI Taxonomy" id="685588"/>
    <lineage>
        <taxon>Eukaryota</taxon>
        <taxon>Fungi</taxon>
        <taxon>Dikarya</taxon>
        <taxon>Basidiomycota</taxon>
        <taxon>Agaricomycotina</taxon>
        <taxon>Agaricomycetes</taxon>
        <taxon>Agaricomycetidae</taxon>
        <taxon>Agaricales</taxon>
        <taxon>Agaricineae</taxon>
        <taxon>Strophariaceae</taxon>
        <taxon>Galerina</taxon>
    </lineage>
</organism>
<evidence type="ECO:0000256" key="2">
    <source>
        <dbReference type="ARBA" id="ARBA00035112"/>
    </source>
</evidence>
<comment type="pathway">
    <text evidence="1">Mycotoxin biosynthesis.</text>
</comment>
<evidence type="ECO:0000256" key="1">
    <source>
        <dbReference type="ARBA" id="ARBA00004685"/>
    </source>
</evidence>
<reference evidence="5" key="1">
    <citation type="journal article" date="2014" name="Proc. Natl. Acad. Sci. U.S.A.">
        <title>Extensive sampling of basidiomycete genomes demonstrates inadequacy of the white-rot/brown-rot paradigm for wood decay fungi.</title>
        <authorList>
            <person name="Riley R."/>
            <person name="Salamov A.A."/>
            <person name="Brown D.W."/>
            <person name="Nagy L.G."/>
            <person name="Floudas D."/>
            <person name="Held B.W."/>
            <person name="Levasseur A."/>
            <person name="Lombard V."/>
            <person name="Morin E."/>
            <person name="Otillar R."/>
            <person name="Lindquist E.A."/>
            <person name="Sun H."/>
            <person name="LaButti K.M."/>
            <person name="Schmutz J."/>
            <person name="Jabbour D."/>
            <person name="Luo H."/>
            <person name="Baker S.E."/>
            <person name="Pisabarro A.G."/>
            <person name="Walton J.D."/>
            <person name="Blanchette R.A."/>
            <person name="Henrissat B."/>
            <person name="Martin F."/>
            <person name="Cullen D."/>
            <person name="Hibbett D.S."/>
            <person name="Grigoriev I.V."/>
        </authorList>
    </citation>
    <scope>NUCLEOTIDE SEQUENCE [LARGE SCALE GENOMIC DNA]</scope>
    <source>
        <strain evidence="5">CBS 339.88</strain>
    </source>
</reference>
<dbReference type="Pfam" id="PF11807">
    <property type="entry name" value="UstYa"/>
    <property type="match status" value="1"/>
</dbReference>
<proteinExistence type="inferred from homology"/>
<protein>
    <recommendedName>
        <fullName evidence="6">Tat pathway signal sequence</fullName>
    </recommendedName>
</protein>
<feature type="transmembrane region" description="Helical" evidence="3">
    <location>
        <begin position="38"/>
        <end position="55"/>
    </location>
</feature>
<dbReference type="OrthoDB" id="3687641at2759"/>
<dbReference type="PANTHER" id="PTHR33365:SF4">
    <property type="entry name" value="CYCLOCHLOROTINE BIOSYNTHESIS PROTEIN O"/>
    <property type="match status" value="1"/>
</dbReference>
<comment type="similarity">
    <text evidence="2">Belongs to the ustYa family.</text>
</comment>
<gene>
    <name evidence="4" type="ORF">GALMADRAFT_215420</name>
</gene>
<keyword evidence="3" id="KW-0472">Membrane</keyword>
<evidence type="ECO:0008006" key="6">
    <source>
        <dbReference type="Google" id="ProtNLM"/>
    </source>
</evidence>
<dbReference type="PANTHER" id="PTHR33365">
    <property type="entry name" value="YALI0B05434P"/>
    <property type="match status" value="1"/>
</dbReference>
<accession>A0A067SE01</accession>
<evidence type="ECO:0000313" key="4">
    <source>
        <dbReference type="EMBL" id="KDR69141.1"/>
    </source>
</evidence>
<dbReference type="AlphaFoldDB" id="A0A067SE01"/>
<dbReference type="HOGENOM" id="CLU_042941_2_0_1"/>
<dbReference type="Proteomes" id="UP000027222">
    <property type="component" value="Unassembled WGS sequence"/>
</dbReference>
<keyword evidence="3" id="KW-0812">Transmembrane</keyword>
<keyword evidence="5" id="KW-1185">Reference proteome</keyword>
<sequence length="264" mass="30481">MSYQALASQDPELFLDEPKSISRVQITRQFVTKNRGQLFVLLLGVIAFAELGAIFNKGLVCITCVDKPKWNMVYSPANEAVEYHVRTHYGDAVDNVSPGFWGPPSPEVDQHWQSLSSYSISKIPKNQAALLPNKTSPIPSDRNNYVAGLDVFHQLHCLNMIRQALHPEYYPKRRMNTTYGDWHIRHCVDSVRQSLMCSADISVIVWQWSDELQETFPRGNIAHTCRNYEKIQDWAKERVFDFSRYFDYRVHTVDDLVIPIYHSG</sequence>
<dbReference type="InterPro" id="IPR021765">
    <property type="entry name" value="UstYa-like"/>
</dbReference>
<dbReference type="EMBL" id="KL142404">
    <property type="protein sequence ID" value="KDR69141.1"/>
    <property type="molecule type" value="Genomic_DNA"/>
</dbReference>
<keyword evidence="3" id="KW-1133">Transmembrane helix</keyword>
<dbReference type="GO" id="GO:0043386">
    <property type="term" value="P:mycotoxin biosynthetic process"/>
    <property type="evidence" value="ECO:0007669"/>
    <property type="project" value="InterPro"/>
</dbReference>
<evidence type="ECO:0000256" key="3">
    <source>
        <dbReference type="SAM" id="Phobius"/>
    </source>
</evidence>
<name>A0A067SE01_GALM3</name>
<dbReference type="STRING" id="685588.A0A067SE01"/>
<evidence type="ECO:0000313" key="5">
    <source>
        <dbReference type="Proteomes" id="UP000027222"/>
    </source>
</evidence>